<name>A0A540MMD0_MALBA</name>
<comment type="caution">
    <text evidence="1">The sequence shown here is derived from an EMBL/GenBank/DDBJ whole genome shotgun (WGS) entry which is preliminary data.</text>
</comment>
<reference evidence="1 2" key="1">
    <citation type="journal article" date="2019" name="G3 (Bethesda)">
        <title>Sequencing of a Wild Apple (Malus baccata) Genome Unravels the Differences Between Cultivated and Wild Apple Species Regarding Disease Resistance and Cold Tolerance.</title>
        <authorList>
            <person name="Chen X."/>
        </authorList>
    </citation>
    <scope>NUCLEOTIDE SEQUENCE [LARGE SCALE GENOMIC DNA]</scope>
    <source>
        <strain evidence="2">cv. Shandingzi</strain>
        <tissue evidence="1">Leaves</tissue>
    </source>
</reference>
<sequence length="71" mass="8138">MAWERCRRRVADKALEGSLAISWWNPVSDGCVKNQISRHCWSFTGSHRSPTPQRSPPDWAGVERLFWILGG</sequence>
<evidence type="ECO:0000313" key="2">
    <source>
        <dbReference type="Proteomes" id="UP000315295"/>
    </source>
</evidence>
<organism evidence="1 2">
    <name type="scientific">Malus baccata</name>
    <name type="common">Siberian crab apple</name>
    <name type="synonym">Pyrus baccata</name>
    <dbReference type="NCBI Taxonomy" id="106549"/>
    <lineage>
        <taxon>Eukaryota</taxon>
        <taxon>Viridiplantae</taxon>
        <taxon>Streptophyta</taxon>
        <taxon>Embryophyta</taxon>
        <taxon>Tracheophyta</taxon>
        <taxon>Spermatophyta</taxon>
        <taxon>Magnoliopsida</taxon>
        <taxon>eudicotyledons</taxon>
        <taxon>Gunneridae</taxon>
        <taxon>Pentapetalae</taxon>
        <taxon>rosids</taxon>
        <taxon>fabids</taxon>
        <taxon>Rosales</taxon>
        <taxon>Rosaceae</taxon>
        <taxon>Amygdaloideae</taxon>
        <taxon>Maleae</taxon>
        <taxon>Malus</taxon>
    </lineage>
</organism>
<accession>A0A540MMD0</accession>
<evidence type="ECO:0000313" key="1">
    <source>
        <dbReference type="EMBL" id="TQD99914.1"/>
    </source>
</evidence>
<dbReference type="Proteomes" id="UP000315295">
    <property type="component" value="Unassembled WGS sequence"/>
</dbReference>
<dbReference type="AlphaFoldDB" id="A0A540MMD0"/>
<dbReference type="EMBL" id="VIEB01000225">
    <property type="protein sequence ID" value="TQD99914.1"/>
    <property type="molecule type" value="Genomic_DNA"/>
</dbReference>
<keyword evidence="2" id="KW-1185">Reference proteome</keyword>
<proteinExistence type="predicted"/>
<gene>
    <name evidence="1" type="ORF">C1H46_014418</name>
</gene>
<protein>
    <submittedName>
        <fullName evidence="1">Uncharacterized protein</fullName>
    </submittedName>
</protein>